<sequence length="291" mass="30906">MLAAFALLRFVNYASAAFLFGASVMLAVVKPGKLAALAGADMKVYLRGAAFAGALAAAGMLPVQAATIIGNWNASVDPDVLLTVALHTRYGLMWCLRVAAQAIVLAMLFSRFGKGRALATVTGLALLPFALSGHAAMEEGWPGGAHAVVDMIHCLSAGFWLGALPVFLYFLKQSRQPALRPDALGGLMMFSTLGHIAVAVVLASGALNTWLILRTVGLDLAALYQRLLLLKALLVLSMVIVAVVNRYWWVPKIRARRADAMNRIRRNTLLEVAAGGAVLMLVAFLGLLSPQ</sequence>
<dbReference type="GO" id="GO:0005886">
    <property type="term" value="C:plasma membrane"/>
    <property type="evidence" value="ECO:0007669"/>
    <property type="project" value="UniProtKB-SubCell"/>
</dbReference>
<feature type="domain" description="Copper resistance protein D" evidence="7">
    <location>
        <begin position="187"/>
        <end position="285"/>
    </location>
</feature>
<feature type="transmembrane region" description="Helical" evidence="6">
    <location>
        <begin position="148"/>
        <end position="171"/>
    </location>
</feature>
<feature type="transmembrane region" description="Helical" evidence="6">
    <location>
        <begin position="183"/>
        <end position="207"/>
    </location>
</feature>
<keyword evidence="3 6" id="KW-0812">Transmembrane</keyword>
<evidence type="ECO:0000313" key="9">
    <source>
        <dbReference type="Proteomes" id="UP000216857"/>
    </source>
</evidence>
<evidence type="ECO:0000256" key="3">
    <source>
        <dbReference type="ARBA" id="ARBA00022692"/>
    </source>
</evidence>
<feature type="transmembrane region" description="Helical" evidence="6">
    <location>
        <begin position="227"/>
        <end position="248"/>
    </location>
</feature>
<evidence type="ECO:0000256" key="6">
    <source>
        <dbReference type="SAM" id="Phobius"/>
    </source>
</evidence>
<comment type="caution">
    <text evidence="8">The sequence shown here is derived from an EMBL/GenBank/DDBJ whole genome shotgun (WGS) entry which is preliminary data.</text>
</comment>
<reference evidence="8" key="1">
    <citation type="submission" date="2017-05" db="EMBL/GenBank/DDBJ databases">
        <title>Complete and WGS of Bordetella genogroups.</title>
        <authorList>
            <person name="Spilker T."/>
            <person name="Lipuma J."/>
        </authorList>
    </citation>
    <scope>NUCLEOTIDE SEQUENCE</scope>
    <source>
        <strain evidence="8">AU21707</strain>
    </source>
</reference>
<gene>
    <name evidence="8" type="ORF">CAL26_10110</name>
</gene>
<comment type="subcellular location">
    <subcellularLocation>
        <location evidence="1">Cell membrane</location>
        <topology evidence="1">Multi-pass membrane protein</topology>
    </subcellularLocation>
</comment>
<feature type="transmembrane region" description="Helical" evidence="6">
    <location>
        <begin position="6"/>
        <end position="29"/>
    </location>
</feature>
<dbReference type="NCBIfam" id="NF033808">
    <property type="entry name" value="copper_CopD"/>
    <property type="match status" value="1"/>
</dbReference>
<dbReference type="AlphaFoldDB" id="A0A261RFR4"/>
<keyword evidence="5 6" id="KW-0472">Membrane</keyword>
<proteinExistence type="predicted"/>
<evidence type="ECO:0000256" key="5">
    <source>
        <dbReference type="ARBA" id="ARBA00023136"/>
    </source>
</evidence>
<organism evidence="8 9">
    <name type="scientific">Bordetella genomosp. 9</name>
    <dbReference type="NCBI Taxonomy" id="1416803"/>
    <lineage>
        <taxon>Bacteria</taxon>
        <taxon>Pseudomonadati</taxon>
        <taxon>Pseudomonadota</taxon>
        <taxon>Betaproteobacteria</taxon>
        <taxon>Burkholderiales</taxon>
        <taxon>Alcaligenaceae</taxon>
        <taxon>Bordetella</taxon>
    </lineage>
</organism>
<dbReference type="Pfam" id="PF05425">
    <property type="entry name" value="CopD"/>
    <property type="match status" value="1"/>
</dbReference>
<dbReference type="EMBL" id="NEVJ01000002">
    <property type="protein sequence ID" value="OZI23771.1"/>
    <property type="molecule type" value="Genomic_DNA"/>
</dbReference>
<keyword evidence="2" id="KW-1003">Cell membrane</keyword>
<dbReference type="PANTHER" id="PTHR34820:SF4">
    <property type="entry name" value="INNER MEMBRANE PROTEIN YEBZ"/>
    <property type="match status" value="1"/>
</dbReference>
<dbReference type="GO" id="GO:0006825">
    <property type="term" value="P:copper ion transport"/>
    <property type="evidence" value="ECO:0007669"/>
    <property type="project" value="InterPro"/>
</dbReference>
<evidence type="ECO:0000256" key="4">
    <source>
        <dbReference type="ARBA" id="ARBA00022989"/>
    </source>
</evidence>
<feature type="transmembrane region" description="Helical" evidence="6">
    <location>
        <begin position="49"/>
        <end position="70"/>
    </location>
</feature>
<evidence type="ECO:0000256" key="2">
    <source>
        <dbReference type="ARBA" id="ARBA00022475"/>
    </source>
</evidence>
<evidence type="ECO:0000259" key="7">
    <source>
        <dbReference type="Pfam" id="PF05425"/>
    </source>
</evidence>
<dbReference type="Proteomes" id="UP000216857">
    <property type="component" value="Unassembled WGS sequence"/>
</dbReference>
<dbReference type="InterPro" id="IPR032694">
    <property type="entry name" value="CopC/D"/>
</dbReference>
<dbReference type="InterPro" id="IPR047689">
    <property type="entry name" value="CopD"/>
</dbReference>
<dbReference type="InterPro" id="IPR008457">
    <property type="entry name" value="Cu-R_CopD_dom"/>
</dbReference>
<keyword evidence="9" id="KW-1185">Reference proteome</keyword>
<feature type="transmembrane region" description="Helical" evidence="6">
    <location>
        <begin position="117"/>
        <end position="136"/>
    </location>
</feature>
<name>A0A261RFR4_9BORD</name>
<protein>
    <recommendedName>
        <fullName evidence="7">Copper resistance protein D domain-containing protein</fullName>
    </recommendedName>
</protein>
<dbReference type="PANTHER" id="PTHR34820">
    <property type="entry name" value="INNER MEMBRANE PROTEIN YEBZ"/>
    <property type="match status" value="1"/>
</dbReference>
<accession>A0A261RFR4</accession>
<keyword evidence="4 6" id="KW-1133">Transmembrane helix</keyword>
<feature type="transmembrane region" description="Helical" evidence="6">
    <location>
        <begin position="90"/>
        <end position="110"/>
    </location>
</feature>
<dbReference type="RefSeq" id="WP_094846734.1">
    <property type="nucleotide sequence ID" value="NZ_NEVJ01000002.1"/>
</dbReference>
<dbReference type="OrthoDB" id="8724681at2"/>
<feature type="transmembrane region" description="Helical" evidence="6">
    <location>
        <begin position="269"/>
        <end position="288"/>
    </location>
</feature>
<evidence type="ECO:0000256" key="1">
    <source>
        <dbReference type="ARBA" id="ARBA00004651"/>
    </source>
</evidence>
<evidence type="ECO:0000313" key="8">
    <source>
        <dbReference type="EMBL" id="OZI23771.1"/>
    </source>
</evidence>